<dbReference type="InterPro" id="IPR016160">
    <property type="entry name" value="Ald_DH_CS_CYS"/>
</dbReference>
<evidence type="ECO:0000256" key="5">
    <source>
        <dbReference type="ARBA" id="ARBA00023062"/>
    </source>
</evidence>
<evidence type="ECO:0000259" key="9">
    <source>
        <dbReference type="Pfam" id="PF00171"/>
    </source>
</evidence>
<reference evidence="10 11" key="1">
    <citation type="submission" date="2022-12" db="EMBL/GenBank/DDBJ databases">
        <title>Genomic features and morphological characterization of a novel Knufia sp. strain isolated from spacecraft assembly facility.</title>
        <authorList>
            <person name="Teixeira M."/>
            <person name="Chander A.M."/>
            <person name="Stajich J.E."/>
            <person name="Venkateswaran K."/>
        </authorList>
    </citation>
    <scope>NUCLEOTIDE SEQUENCE [LARGE SCALE GENOMIC DNA]</scope>
    <source>
        <strain evidence="10 11">FJI-L2-BK-P2</strain>
    </source>
</reference>
<evidence type="ECO:0000313" key="10">
    <source>
        <dbReference type="EMBL" id="KAK5955172.1"/>
    </source>
</evidence>
<dbReference type="PROSITE" id="PS00070">
    <property type="entry name" value="ALDEHYDE_DEHYDR_CYS"/>
    <property type="match status" value="1"/>
</dbReference>
<comment type="similarity">
    <text evidence="2 7">Belongs to the aldehyde dehydrogenase family.</text>
</comment>
<keyword evidence="3 7" id="KW-0560">Oxidoreductase</keyword>
<dbReference type="GO" id="GO:0003842">
    <property type="term" value="F:L-glutamate gamma-semialdehyde dehydrogenase activity"/>
    <property type="evidence" value="ECO:0007669"/>
    <property type="project" value="UniProtKB-UniRule"/>
</dbReference>
<keyword evidence="4 7" id="KW-0520">NAD</keyword>
<protein>
    <recommendedName>
        <fullName evidence="7 8">Multifunctional fusion protein</fullName>
    </recommendedName>
    <domain>
        <recommendedName>
            <fullName evidence="8">Delta-1-pyrroline-5-carboxylate dehydrogenase</fullName>
            <shortName evidence="8">P5C dehydrogenase</shortName>
        </recommendedName>
        <alternativeName>
            <fullName evidence="7">L-glutamate gamma-semialdehyde dehydrogenase</fullName>
        </alternativeName>
    </domain>
    <domain>
        <recommendedName>
            <fullName evidence="7">L-glutamate gamma-semialdehyde dehydrogenase</fullName>
            <ecNumber evidence="7">1.2.1.88</ecNumber>
        </recommendedName>
    </domain>
</protein>
<accession>A0AAN8I590</accession>
<evidence type="ECO:0000256" key="7">
    <source>
        <dbReference type="RuleBase" id="RU366016"/>
    </source>
</evidence>
<dbReference type="PANTHER" id="PTHR42862:SF1">
    <property type="entry name" value="DELTA-1-PYRROLINE-5-CARBOXYLATE DEHYDROGENASE 2, ISOFORM A-RELATED"/>
    <property type="match status" value="1"/>
</dbReference>
<organism evidence="10 11">
    <name type="scientific">Knufia fluminis</name>
    <dbReference type="NCBI Taxonomy" id="191047"/>
    <lineage>
        <taxon>Eukaryota</taxon>
        <taxon>Fungi</taxon>
        <taxon>Dikarya</taxon>
        <taxon>Ascomycota</taxon>
        <taxon>Pezizomycotina</taxon>
        <taxon>Eurotiomycetes</taxon>
        <taxon>Chaetothyriomycetidae</taxon>
        <taxon>Chaetothyriales</taxon>
        <taxon>Trichomeriaceae</taxon>
        <taxon>Knufia</taxon>
    </lineage>
</organism>
<evidence type="ECO:0000256" key="8">
    <source>
        <dbReference type="RuleBase" id="RU366030"/>
    </source>
</evidence>
<dbReference type="AlphaFoldDB" id="A0AAN8I590"/>
<evidence type="ECO:0000256" key="1">
    <source>
        <dbReference type="ARBA" id="ARBA00004786"/>
    </source>
</evidence>
<dbReference type="GO" id="GO:0005759">
    <property type="term" value="C:mitochondrial matrix"/>
    <property type="evidence" value="ECO:0007669"/>
    <property type="project" value="TreeGrafter"/>
</dbReference>
<dbReference type="Gene3D" id="3.40.605.10">
    <property type="entry name" value="Aldehyde Dehydrogenase, Chain A, domain 1"/>
    <property type="match status" value="1"/>
</dbReference>
<evidence type="ECO:0000256" key="3">
    <source>
        <dbReference type="ARBA" id="ARBA00023002"/>
    </source>
</evidence>
<dbReference type="FunFam" id="3.40.309.10:FF:000005">
    <property type="entry name" value="1-pyrroline-5-carboxylate dehydrogenase 1"/>
    <property type="match status" value="1"/>
</dbReference>
<dbReference type="PANTHER" id="PTHR42862">
    <property type="entry name" value="DELTA-1-PYRROLINE-5-CARBOXYLATE DEHYDROGENASE 1, ISOFORM A-RELATED"/>
    <property type="match status" value="1"/>
</dbReference>
<keyword evidence="5 7" id="KW-0642">Proline metabolism</keyword>
<keyword evidence="11" id="KW-1185">Reference proteome</keyword>
<dbReference type="InterPro" id="IPR016162">
    <property type="entry name" value="Ald_DH_N"/>
</dbReference>
<dbReference type="SUPFAM" id="SSF53720">
    <property type="entry name" value="ALDH-like"/>
    <property type="match status" value="1"/>
</dbReference>
<evidence type="ECO:0000256" key="6">
    <source>
        <dbReference type="ARBA" id="ARBA00048142"/>
    </source>
</evidence>
<comment type="caution">
    <text evidence="10">The sequence shown here is derived from an EMBL/GenBank/DDBJ whole genome shotgun (WGS) entry which is preliminary data.</text>
</comment>
<dbReference type="InterPro" id="IPR050485">
    <property type="entry name" value="Proline_metab_enzyme"/>
</dbReference>
<dbReference type="FunFam" id="3.40.605.10:FF:000006">
    <property type="entry name" value="1-pyrroline-5-carboxylate dehydrogenase"/>
    <property type="match status" value="1"/>
</dbReference>
<dbReference type="Gene3D" id="3.40.309.10">
    <property type="entry name" value="Aldehyde Dehydrogenase, Chain A, domain 2"/>
    <property type="match status" value="1"/>
</dbReference>
<proteinExistence type="inferred from homology"/>
<dbReference type="Pfam" id="PF00171">
    <property type="entry name" value="Aldedh"/>
    <property type="match status" value="1"/>
</dbReference>
<dbReference type="EC" id="1.2.1.88" evidence="7"/>
<dbReference type="Proteomes" id="UP001316803">
    <property type="component" value="Unassembled WGS sequence"/>
</dbReference>
<feature type="domain" description="Aldehyde dehydrogenase" evidence="9">
    <location>
        <begin position="60"/>
        <end position="527"/>
    </location>
</feature>
<dbReference type="InterPro" id="IPR016161">
    <property type="entry name" value="Ald_DH/histidinol_DH"/>
</dbReference>
<name>A0AAN8I590_9EURO</name>
<dbReference type="EMBL" id="JAKLMC020000007">
    <property type="protein sequence ID" value="KAK5955172.1"/>
    <property type="molecule type" value="Genomic_DNA"/>
</dbReference>
<dbReference type="InterPro" id="IPR005931">
    <property type="entry name" value="P5CDH/ALDH4A1"/>
</dbReference>
<evidence type="ECO:0000313" key="11">
    <source>
        <dbReference type="Proteomes" id="UP001316803"/>
    </source>
</evidence>
<evidence type="ECO:0000256" key="2">
    <source>
        <dbReference type="ARBA" id="ARBA00009986"/>
    </source>
</evidence>
<comment type="catalytic activity">
    <reaction evidence="6 7">
        <text>L-glutamate 5-semialdehyde + NAD(+) + H2O = L-glutamate + NADH + 2 H(+)</text>
        <dbReference type="Rhea" id="RHEA:30235"/>
        <dbReference type="ChEBI" id="CHEBI:15377"/>
        <dbReference type="ChEBI" id="CHEBI:15378"/>
        <dbReference type="ChEBI" id="CHEBI:29985"/>
        <dbReference type="ChEBI" id="CHEBI:57540"/>
        <dbReference type="ChEBI" id="CHEBI:57945"/>
        <dbReference type="ChEBI" id="CHEBI:58066"/>
        <dbReference type="EC" id="1.2.1.88"/>
    </reaction>
</comment>
<dbReference type="InterPro" id="IPR016163">
    <property type="entry name" value="Ald_DH_C"/>
</dbReference>
<dbReference type="InterPro" id="IPR015590">
    <property type="entry name" value="Aldehyde_DH_dom"/>
</dbReference>
<gene>
    <name evidence="10" type="ORF">OHC33_003852</name>
</gene>
<evidence type="ECO:0000256" key="4">
    <source>
        <dbReference type="ARBA" id="ARBA00023027"/>
    </source>
</evidence>
<comment type="pathway">
    <text evidence="1 7">Amino-acid degradation; L-proline degradation into L-glutamate; L-glutamate from L-proline: step 2/2.</text>
</comment>
<dbReference type="GO" id="GO:0010133">
    <property type="term" value="P:L-proline catabolic process to L-glutamate"/>
    <property type="evidence" value="ECO:0007669"/>
    <property type="project" value="UniProtKB-UniRule"/>
</dbReference>
<sequence length="546" mass="59660">MSVLGTFQLPTLVNEPFGKTSFGPESPERARLVNALDDLKKAGAEKIQPVVDGVHVSGKKAAQQVSPFDHKLVLAEWEQADASLVEKAITGALEAKQKWVQTPLHERAAIFYRAAWLFQNDYRYKMMAATMLGQGKNPYQADIDCVAESIDFLKTFPALAADMYKNQPPFNAPGIWNRSEQRPLDGFVYAVSPFNFTALAVNLVLAPIIVGNVVIWKPSPGAMLSSWLFNEIMIEAGLPKGVVQFLPGDAEEVTNAVLSSKHFAALHFTGSTQVFQSLWSNIGSKIGFYTSYPRLIGETSGKNFHLIHSSANIRNAALKTIRAAFEYQGQKCSACSRVYIPESVAEEFLSIMVSEVKKLSMGSEVTDFCGPVISKTAFDRVCGYISQARSDDSVEVLVGGDSDDSVGYYIRPAVLKVSQPDSKYMSEEIFGPVVAVYVYKDETYGNELFQIIDETSDFALSGAVFSSDRDAITQATEGLRFSAGNFYVNDQCTGAMPGHQPFGGSRGSGTNDKAGSATLLQRFVSARTIKENFGTIDDVLYPSNQL</sequence>
<dbReference type="NCBIfam" id="TIGR01236">
    <property type="entry name" value="D1pyr5carbox1"/>
    <property type="match status" value="1"/>
</dbReference>